<sequence length="117" mass="12669">MTILAIGIDNQTLEKAQPDLDAVLRRLAQNHESLDPTNIIHASNVPEAIDIIARPDELSAILVDSRASTQLLHDITLLLGYTPITTDVVILLRATDTIDRETLAALGVITVDALKPN</sequence>
<dbReference type="AlphaFoldDB" id="A0A972W0B2"/>
<dbReference type="EMBL" id="JABMOJ010000360">
    <property type="protein sequence ID" value="NQV65620.1"/>
    <property type="molecule type" value="Genomic_DNA"/>
</dbReference>
<name>A0A972W0B2_9GAMM</name>
<dbReference type="Proteomes" id="UP000754644">
    <property type="component" value="Unassembled WGS sequence"/>
</dbReference>
<evidence type="ECO:0000313" key="1">
    <source>
        <dbReference type="EMBL" id="NQV65620.1"/>
    </source>
</evidence>
<proteinExistence type="predicted"/>
<evidence type="ECO:0000313" key="2">
    <source>
        <dbReference type="Proteomes" id="UP000754644"/>
    </source>
</evidence>
<accession>A0A972W0B2</accession>
<reference evidence="1" key="1">
    <citation type="submission" date="2020-05" db="EMBL/GenBank/DDBJ databases">
        <title>Sulfur intermediates as new biogeochemical hubs in an aquatic model microbial ecosystem.</title>
        <authorList>
            <person name="Vigneron A."/>
        </authorList>
    </citation>
    <scope>NUCLEOTIDE SEQUENCE</scope>
    <source>
        <strain evidence="1">Bin.250</strain>
    </source>
</reference>
<protein>
    <submittedName>
        <fullName evidence="1">Uncharacterized protein</fullName>
    </submittedName>
</protein>
<organism evidence="1 2">
    <name type="scientific">SAR86 cluster bacterium</name>
    <dbReference type="NCBI Taxonomy" id="2030880"/>
    <lineage>
        <taxon>Bacteria</taxon>
        <taxon>Pseudomonadati</taxon>
        <taxon>Pseudomonadota</taxon>
        <taxon>Gammaproteobacteria</taxon>
        <taxon>SAR86 cluster</taxon>
    </lineage>
</organism>
<comment type="caution">
    <text evidence="1">The sequence shown here is derived from an EMBL/GenBank/DDBJ whole genome shotgun (WGS) entry which is preliminary data.</text>
</comment>
<gene>
    <name evidence="1" type="ORF">HQ497_09665</name>
</gene>